<sequence>MLLIQLIFIFIIYPKYGTTDVIQMPPILIAHQGLTAAMSCEYTDSTFYSQQWFKQIPGKGLDSLTILRTDNKIVTEDRYVFTLKKDKKSSTMLIMNLEIEDSAVYWCGQEAQLQKAADNCAKSLTLLSLTVYGISKQYSLSTVPWHSLTYLPTLKDRNEGHLL</sequence>
<keyword evidence="10" id="KW-1185">Reference proteome</keyword>
<keyword evidence="6" id="KW-1279">T cell receptor</keyword>
<proteinExistence type="predicted"/>
<dbReference type="InterPro" id="IPR051006">
    <property type="entry name" value="TCR_variable_domain"/>
</dbReference>
<dbReference type="Gene3D" id="2.60.40.10">
    <property type="entry name" value="Immunoglobulins"/>
    <property type="match status" value="1"/>
</dbReference>
<dbReference type="SMART" id="SM00406">
    <property type="entry name" value="IGv"/>
    <property type="match status" value="1"/>
</dbReference>
<evidence type="ECO:0000256" key="3">
    <source>
        <dbReference type="ARBA" id="ARBA00023130"/>
    </source>
</evidence>
<dbReference type="EMBL" id="CAUEEQ010003370">
    <property type="protein sequence ID" value="CAJ0925110.1"/>
    <property type="molecule type" value="Genomic_DNA"/>
</dbReference>
<name>A0ABN9KUZ2_9NEOB</name>
<gene>
    <name evidence="9" type="ORF">RIMI_LOCUS2423075</name>
</gene>
<evidence type="ECO:0000259" key="8">
    <source>
        <dbReference type="PROSITE" id="PS50835"/>
    </source>
</evidence>
<dbReference type="SMART" id="SM00409">
    <property type="entry name" value="IG"/>
    <property type="match status" value="1"/>
</dbReference>
<evidence type="ECO:0000256" key="4">
    <source>
        <dbReference type="ARBA" id="ARBA00023170"/>
    </source>
</evidence>
<protein>
    <recommendedName>
        <fullName evidence="8">Ig-like domain-containing protein</fullName>
    </recommendedName>
</protein>
<feature type="chain" id="PRO_5045200070" description="Ig-like domain-containing protein" evidence="7">
    <location>
        <begin position="18"/>
        <end position="163"/>
    </location>
</feature>
<evidence type="ECO:0000313" key="9">
    <source>
        <dbReference type="EMBL" id="CAJ0925110.1"/>
    </source>
</evidence>
<feature type="domain" description="Ig-like" evidence="8">
    <location>
        <begin position="14"/>
        <end position="125"/>
    </location>
</feature>
<dbReference type="PANTHER" id="PTHR19343">
    <property type="entry name" value="T CELL RECEPTOR ALPHA VARIABLE 1-2"/>
    <property type="match status" value="1"/>
</dbReference>
<keyword evidence="5" id="KW-0393">Immunoglobulin domain</keyword>
<comment type="caution">
    <text evidence="9">The sequence shown here is derived from an EMBL/GenBank/DDBJ whole genome shotgun (WGS) entry which is preliminary data.</text>
</comment>
<keyword evidence="3" id="KW-1064">Adaptive immunity</keyword>
<dbReference type="InterPro" id="IPR003599">
    <property type="entry name" value="Ig_sub"/>
</dbReference>
<dbReference type="InterPro" id="IPR036179">
    <property type="entry name" value="Ig-like_dom_sf"/>
</dbReference>
<feature type="signal peptide" evidence="7">
    <location>
        <begin position="1"/>
        <end position="17"/>
    </location>
</feature>
<dbReference type="InterPro" id="IPR013106">
    <property type="entry name" value="Ig_V-set"/>
</dbReference>
<dbReference type="PROSITE" id="PS50835">
    <property type="entry name" value="IG_LIKE"/>
    <property type="match status" value="1"/>
</dbReference>
<organism evidence="9 10">
    <name type="scientific">Ranitomeya imitator</name>
    <name type="common">mimic poison frog</name>
    <dbReference type="NCBI Taxonomy" id="111125"/>
    <lineage>
        <taxon>Eukaryota</taxon>
        <taxon>Metazoa</taxon>
        <taxon>Chordata</taxon>
        <taxon>Craniata</taxon>
        <taxon>Vertebrata</taxon>
        <taxon>Euteleostomi</taxon>
        <taxon>Amphibia</taxon>
        <taxon>Batrachia</taxon>
        <taxon>Anura</taxon>
        <taxon>Neobatrachia</taxon>
        <taxon>Hyloidea</taxon>
        <taxon>Dendrobatidae</taxon>
        <taxon>Dendrobatinae</taxon>
        <taxon>Ranitomeya</taxon>
    </lineage>
</organism>
<dbReference type="Proteomes" id="UP001176940">
    <property type="component" value="Unassembled WGS sequence"/>
</dbReference>
<dbReference type="InterPro" id="IPR013783">
    <property type="entry name" value="Ig-like_fold"/>
</dbReference>
<evidence type="ECO:0000256" key="5">
    <source>
        <dbReference type="ARBA" id="ARBA00023319"/>
    </source>
</evidence>
<dbReference type="InterPro" id="IPR007110">
    <property type="entry name" value="Ig-like_dom"/>
</dbReference>
<dbReference type="SUPFAM" id="SSF48726">
    <property type="entry name" value="Immunoglobulin"/>
    <property type="match status" value="1"/>
</dbReference>
<dbReference type="Pfam" id="PF07686">
    <property type="entry name" value="V-set"/>
    <property type="match status" value="1"/>
</dbReference>
<keyword evidence="2" id="KW-0391">Immunity</keyword>
<evidence type="ECO:0000256" key="1">
    <source>
        <dbReference type="ARBA" id="ARBA00022729"/>
    </source>
</evidence>
<evidence type="ECO:0000256" key="2">
    <source>
        <dbReference type="ARBA" id="ARBA00022859"/>
    </source>
</evidence>
<evidence type="ECO:0000256" key="6">
    <source>
        <dbReference type="ARBA" id="ARBA00043266"/>
    </source>
</evidence>
<evidence type="ECO:0000313" key="10">
    <source>
        <dbReference type="Proteomes" id="UP001176940"/>
    </source>
</evidence>
<keyword evidence="4" id="KW-0675">Receptor</keyword>
<reference evidence="9" key="1">
    <citation type="submission" date="2023-07" db="EMBL/GenBank/DDBJ databases">
        <authorList>
            <person name="Stuckert A."/>
        </authorList>
    </citation>
    <scope>NUCLEOTIDE SEQUENCE</scope>
</reference>
<accession>A0ABN9KUZ2</accession>
<keyword evidence="1 7" id="KW-0732">Signal</keyword>
<dbReference type="PANTHER" id="PTHR19343:SF13">
    <property type="entry name" value="T CELL RECEPTOR ALPHA VARIABLE 21"/>
    <property type="match status" value="1"/>
</dbReference>
<evidence type="ECO:0000256" key="7">
    <source>
        <dbReference type="SAM" id="SignalP"/>
    </source>
</evidence>